<dbReference type="Gene3D" id="3.30.65.10">
    <property type="entry name" value="Bacterial Topoisomerase I, domain 1"/>
    <property type="match status" value="2"/>
</dbReference>
<dbReference type="Gene3D" id="3.40.50.140">
    <property type="match status" value="1"/>
</dbReference>
<evidence type="ECO:0000256" key="1">
    <source>
        <dbReference type="ARBA" id="ARBA00000213"/>
    </source>
</evidence>
<dbReference type="GO" id="GO:0003677">
    <property type="term" value="F:DNA binding"/>
    <property type="evidence" value="ECO:0007669"/>
    <property type="project" value="UniProtKB-KW"/>
</dbReference>
<dbReference type="NCBIfam" id="TIGR01051">
    <property type="entry name" value="topA_bact"/>
    <property type="match status" value="1"/>
</dbReference>
<feature type="site" description="Interaction with DNA" evidence="10">
    <location>
        <position position="506"/>
    </location>
</feature>
<dbReference type="SMART" id="SM00437">
    <property type="entry name" value="TOP1Ac"/>
    <property type="match status" value="1"/>
</dbReference>
<evidence type="ECO:0000256" key="9">
    <source>
        <dbReference type="ARBA" id="ARBA00023235"/>
    </source>
</evidence>
<evidence type="ECO:0000256" key="6">
    <source>
        <dbReference type="ARBA" id="ARBA00022842"/>
    </source>
</evidence>
<dbReference type="InterPro" id="IPR000380">
    <property type="entry name" value="Topo_IA"/>
</dbReference>
<evidence type="ECO:0000313" key="14">
    <source>
        <dbReference type="Proteomes" id="UP000034664"/>
    </source>
</evidence>
<dbReference type="Pfam" id="PF01751">
    <property type="entry name" value="Toprim"/>
    <property type="match status" value="1"/>
</dbReference>
<feature type="site" description="Interaction with DNA" evidence="10">
    <location>
        <position position="33"/>
    </location>
</feature>
<keyword evidence="3" id="KW-0479">Metal-binding</keyword>
<evidence type="ECO:0000256" key="7">
    <source>
        <dbReference type="ARBA" id="ARBA00023029"/>
    </source>
</evidence>
<feature type="site" description="Interaction with DNA" evidence="10">
    <location>
        <position position="151"/>
    </location>
</feature>
<sequence>MAQSLIIVESPTKARTLSRFLGSDYRIEASMGHIRDLPEKKLGVDVEKNFQPTYEIPKKKEEIVKKLQSLVKDASDIILATDPDREGEAIAWHVANILLKDQNKTDRFKRIVFHQITKSAIEEALKHPRTIDMDLVDAQQGRRVLDRLMGYKLSPLLWSKAGKRWLSAGRVQSVAVRLIVEREREILAFIPEEYWDLYAHLKTKNEKGEFIAQLVKIGENKAEVKNKEQSDKIISDLEKAKYIVSRVLKTTHLRSPYPPFITSTLQRTAASFFGWSARKTMTIAQNLYEKGKITYHRTDSVHLAPEAMQLARDHIETAYGKKYLPEKPNFYQTKSKVAQEAHEAIRPTRLRQGSGGQASKSGSTLGRDHEKLLDIITRRFVTSQMKPQEVERTTVEVAASVIPPPAGGGMTGDPRSGSGMTYLFRASGEREVFNGWRVLFPTKAETQTIPEVSDNDPLDLIKLDPQQKFTQPPARYNEASLIKTLEEQGIGRPSTYAPTISTIQARQYVEKNENRAFCPTELGIAINDFLVKHFDDIINVSFTAEMEDKLDQIANGNKQWEDTIRKFWNPFEKGIEKAQKSSEKIKIQGKKTGEKCTECGGDLVEKIGKFGKFLACSNFPTCRFTKPIIQTLDIKCPECGGDIVIKKTRKGRKFFGCSNYPTCTFASWQKPEVKDGVAPSRGASTK</sequence>
<feature type="site" description="Interaction with DNA" evidence="10">
    <location>
        <position position="143"/>
    </location>
</feature>
<feature type="domain" description="Toprim" evidence="11">
    <location>
        <begin position="3"/>
        <end position="113"/>
    </location>
</feature>
<dbReference type="PROSITE" id="PS52039">
    <property type="entry name" value="TOPO_IA_2"/>
    <property type="match status" value="1"/>
</dbReference>
<accession>A0A0G0VI88</accession>
<keyword evidence="6" id="KW-0460">Magnesium</keyword>
<dbReference type="PANTHER" id="PTHR42785">
    <property type="entry name" value="DNA TOPOISOMERASE, TYPE IA, CORE"/>
    <property type="match status" value="1"/>
</dbReference>
<dbReference type="EMBL" id="LBZM01000021">
    <property type="protein sequence ID" value="KKR71700.1"/>
    <property type="molecule type" value="Genomic_DNA"/>
</dbReference>
<dbReference type="InterPro" id="IPR013826">
    <property type="entry name" value="Topo_IA_cen_sub3"/>
</dbReference>
<dbReference type="Gene3D" id="2.70.20.10">
    <property type="entry name" value="Topoisomerase I, domain 3"/>
    <property type="match status" value="1"/>
</dbReference>
<dbReference type="HAMAP" id="MF_00952">
    <property type="entry name" value="Topoisom_1_prok"/>
    <property type="match status" value="1"/>
</dbReference>
<dbReference type="SUPFAM" id="SSF56712">
    <property type="entry name" value="Prokaryotic type I DNA topoisomerase"/>
    <property type="match status" value="1"/>
</dbReference>
<dbReference type="PROSITE" id="PS50880">
    <property type="entry name" value="TOPRIM"/>
    <property type="match status" value="1"/>
</dbReference>
<dbReference type="InterPro" id="IPR005733">
    <property type="entry name" value="TopoI_bac-type"/>
</dbReference>
<dbReference type="CDD" id="cd03363">
    <property type="entry name" value="TOPRIM_TopoIA_TopoI"/>
    <property type="match status" value="1"/>
</dbReference>
<dbReference type="InterPro" id="IPR003601">
    <property type="entry name" value="Topo_IA_2"/>
</dbReference>
<dbReference type="AlphaFoldDB" id="A0A0G0VI88"/>
<keyword evidence="7 10" id="KW-0799">Topoisomerase</keyword>
<dbReference type="Gene3D" id="1.10.460.10">
    <property type="entry name" value="Topoisomerase I, domain 2"/>
    <property type="match status" value="1"/>
</dbReference>
<dbReference type="GO" id="GO:0005694">
    <property type="term" value="C:chromosome"/>
    <property type="evidence" value="ECO:0007669"/>
    <property type="project" value="InterPro"/>
</dbReference>
<comment type="catalytic activity">
    <reaction evidence="1 10">
        <text>ATP-independent breakage of single-stranded DNA, followed by passage and rejoining.</text>
        <dbReference type="EC" id="5.6.2.1"/>
    </reaction>
</comment>
<dbReference type="PATRIC" id="fig|1618482.3.peg.786"/>
<keyword evidence="9 10" id="KW-0413">Isomerase</keyword>
<name>A0A0G0VI88_9BACT</name>
<keyword evidence="4" id="KW-0863">Zinc-finger</keyword>
<feature type="site" description="Interaction with DNA" evidence="10">
    <location>
        <position position="142"/>
    </location>
</feature>
<comment type="similarity">
    <text evidence="2 10">Belongs to the type IA topoisomerase family.</text>
</comment>
<keyword evidence="8 10" id="KW-0238">DNA-binding</keyword>
<evidence type="ECO:0000256" key="5">
    <source>
        <dbReference type="ARBA" id="ARBA00022833"/>
    </source>
</evidence>
<dbReference type="GO" id="GO:0003917">
    <property type="term" value="F:DNA topoisomerase type I (single strand cut, ATP-independent) activity"/>
    <property type="evidence" value="ECO:0007669"/>
    <property type="project" value="UniProtKB-UniRule"/>
</dbReference>
<evidence type="ECO:0000256" key="2">
    <source>
        <dbReference type="ARBA" id="ARBA00009446"/>
    </source>
</evidence>
<feature type="active site" description="O-(5'-phospho-DNA)-tyrosine intermediate" evidence="10">
    <location>
        <position position="295"/>
    </location>
</feature>
<evidence type="ECO:0000256" key="3">
    <source>
        <dbReference type="ARBA" id="ARBA00022723"/>
    </source>
</evidence>
<feature type="site" description="Interaction with DNA" evidence="10">
    <location>
        <position position="146"/>
    </location>
</feature>
<dbReference type="EC" id="5.6.2.1" evidence="10"/>
<dbReference type="InterPro" id="IPR013825">
    <property type="entry name" value="Topo_IA_cen_sub2"/>
</dbReference>
<dbReference type="InterPro" id="IPR006171">
    <property type="entry name" value="TOPRIM_dom"/>
</dbReference>
<dbReference type="InterPro" id="IPR013824">
    <property type="entry name" value="Topo_IA_cen_sub1"/>
</dbReference>
<dbReference type="Pfam" id="PF01131">
    <property type="entry name" value="Topoisom_bac"/>
    <property type="match status" value="1"/>
</dbReference>
<dbReference type="InterPro" id="IPR023405">
    <property type="entry name" value="Topo_IA_core_domain"/>
</dbReference>
<dbReference type="Gene3D" id="1.10.290.10">
    <property type="entry name" value="Topoisomerase I, domain 4"/>
    <property type="match status" value="1"/>
</dbReference>
<protein>
    <recommendedName>
        <fullName evidence="10">DNA topoisomerase 1</fullName>
        <ecNumber evidence="10">5.6.2.1</ecNumber>
    </recommendedName>
    <alternativeName>
        <fullName evidence="10">DNA topoisomerase I</fullName>
    </alternativeName>
</protein>
<comment type="function">
    <text evidence="10">Releases the supercoiling and torsional tension of DNA, which is introduced during the DNA replication and transcription, by transiently cleaving and rejoining one strand of the DNA duplex. Introduces a single-strand break via transesterification at a target site in duplex DNA. The scissile phosphodiester is attacked by the catalytic tyrosine of the enzyme, resulting in the formation of a DNA-(5'-phosphotyrosyl)-enzyme intermediate and the expulsion of a 3'-OH DNA strand. The free DNA strand then undergoes passage around the unbroken strand, thus removing DNA supercoils. Finally, in the religation step, the DNA 3'-OH attacks the covalent intermediate to expel the active-site tyrosine and restore the DNA phosphodiester backbone.</text>
</comment>
<keyword evidence="5" id="KW-0862">Zinc</keyword>
<dbReference type="Pfam" id="PF01396">
    <property type="entry name" value="Zn_ribbon_Top1"/>
    <property type="match status" value="2"/>
</dbReference>
<organism evidence="13 14">
    <name type="scientific">Candidatus Roizmanbacteria bacterium GW2011_GWB1_40_7</name>
    <dbReference type="NCBI Taxonomy" id="1618482"/>
    <lineage>
        <taxon>Bacteria</taxon>
        <taxon>Candidatus Roizmaniibacteriota</taxon>
    </lineage>
</organism>
<feature type="site" description="Interaction with DNA" evidence="10">
    <location>
        <position position="158"/>
    </location>
</feature>
<dbReference type="InterPro" id="IPR013497">
    <property type="entry name" value="Topo_IA_cen"/>
</dbReference>
<dbReference type="GO" id="GO:0008270">
    <property type="term" value="F:zinc ion binding"/>
    <property type="evidence" value="ECO:0007669"/>
    <property type="project" value="UniProtKB-KW"/>
</dbReference>
<dbReference type="SMART" id="SM00436">
    <property type="entry name" value="TOP1Bc"/>
    <property type="match status" value="1"/>
</dbReference>
<comment type="subunit">
    <text evidence="10">Monomer.</text>
</comment>
<dbReference type="InterPro" id="IPR028612">
    <property type="entry name" value="Topoisom_1_IA"/>
</dbReference>
<evidence type="ECO:0000259" key="12">
    <source>
        <dbReference type="PROSITE" id="PS52039"/>
    </source>
</evidence>
<evidence type="ECO:0000256" key="4">
    <source>
        <dbReference type="ARBA" id="ARBA00022771"/>
    </source>
</evidence>
<feature type="region of interest" description="Interaction with DNA" evidence="10">
    <location>
        <begin position="167"/>
        <end position="172"/>
    </location>
</feature>
<evidence type="ECO:0000256" key="8">
    <source>
        <dbReference type="ARBA" id="ARBA00023125"/>
    </source>
</evidence>
<dbReference type="PANTHER" id="PTHR42785:SF1">
    <property type="entry name" value="DNA TOPOISOMERASE"/>
    <property type="match status" value="1"/>
</dbReference>
<dbReference type="InterPro" id="IPR023406">
    <property type="entry name" value="Topo_IA_AS"/>
</dbReference>
<feature type="domain" description="Topo IA-type catalytic" evidence="12">
    <location>
        <begin position="132"/>
        <end position="576"/>
    </location>
</feature>
<feature type="site" description="Interaction with DNA" evidence="10">
    <location>
        <position position="297"/>
    </location>
</feature>
<dbReference type="PROSITE" id="PS00396">
    <property type="entry name" value="TOPO_IA_1"/>
    <property type="match status" value="1"/>
</dbReference>
<gene>
    <name evidence="10" type="primary">topA</name>
    <name evidence="13" type="ORF">UU14_C0021G0008</name>
</gene>
<reference evidence="13 14" key="1">
    <citation type="journal article" date="2015" name="Nature">
        <title>rRNA introns, odd ribosomes, and small enigmatic genomes across a large radiation of phyla.</title>
        <authorList>
            <person name="Brown C.T."/>
            <person name="Hug L.A."/>
            <person name="Thomas B.C."/>
            <person name="Sharon I."/>
            <person name="Castelle C.J."/>
            <person name="Singh A."/>
            <person name="Wilkins M.J."/>
            <person name="Williams K.H."/>
            <person name="Banfield J.F."/>
        </authorList>
    </citation>
    <scope>NUCLEOTIDE SEQUENCE [LARGE SCALE GENOMIC DNA]</scope>
</reference>
<evidence type="ECO:0000259" key="11">
    <source>
        <dbReference type="PROSITE" id="PS50880"/>
    </source>
</evidence>
<dbReference type="PRINTS" id="PR00417">
    <property type="entry name" value="PRTPISMRASEI"/>
</dbReference>
<proteinExistence type="inferred from homology"/>
<evidence type="ECO:0000313" key="13">
    <source>
        <dbReference type="EMBL" id="KKR71700.1"/>
    </source>
</evidence>
<dbReference type="Proteomes" id="UP000034664">
    <property type="component" value="Unassembled WGS sequence"/>
</dbReference>
<dbReference type="CDD" id="cd00186">
    <property type="entry name" value="TOP1Ac"/>
    <property type="match status" value="1"/>
</dbReference>
<comment type="caution">
    <text evidence="13">The sequence shown here is derived from an EMBL/GenBank/DDBJ whole genome shotgun (WGS) entry which is preliminary data.</text>
</comment>
<evidence type="ECO:0000256" key="10">
    <source>
        <dbReference type="HAMAP-Rule" id="MF_00952"/>
    </source>
</evidence>
<dbReference type="InterPro" id="IPR003602">
    <property type="entry name" value="Topo_IA_DNA-bd_dom"/>
</dbReference>
<dbReference type="GO" id="GO:0006265">
    <property type="term" value="P:DNA topological change"/>
    <property type="evidence" value="ECO:0007669"/>
    <property type="project" value="UniProtKB-UniRule"/>
</dbReference>
<dbReference type="InterPro" id="IPR013498">
    <property type="entry name" value="Topo_IA_Znf"/>
</dbReference>
<dbReference type="SUPFAM" id="SSF57783">
    <property type="entry name" value="Zinc beta-ribbon"/>
    <property type="match status" value="1"/>
</dbReference>
<dbReference type="InterPro" id="IPR034149">
    <property type="entry name" value="TOPRIM_TopoI"/>
</dbReference>
<dbReference type="SMART" id="SM00493">
    <property type="entry name" value="TOPRIM"/>
    <property type="match status" value="1"/>
</dbReference>